<evidence type="ECO:0000313" key="2">
    <source>
        <dbReference type="EMBL" id="MFC4725013.1"/>
    </source>
</evidence>
<name>A0ABV9NEM9_9PROT</name>
<dbReference type="RefSeq" id="WP_371392266.1">
    <property type="nucleotide sequence ID" value="NZ_CP163421.1"/>
</dbReference>
<feature type="chain" id="PRO_5046477969" evidence="1">
    <location>
        <begin position="34"/>
        <end position="241"/>
    </location>
</feature>
<dbReference type="Proteomes" id="UP001596024">
    <property type="component" value="Unassembled WGS sequence"/>
</dbReference>
<dbReference type="Pfam" id="PF09694">
    <property type="entry name" value="Gcw_chp"/>
    <property type="match status" value="1"/>
</dbReference>
<accession>A0ABV9NEM9</accession>
<evidence type="ECO:0000313" key="3">
    <source>
        <dbReference type="Proteomes" id="UP001596024"/>
    </source>
</evidence>
<keyword evidence="3" id="KW-1185">Reference proteome</keyword>
<proteinExistence type="predicted"/>
<evidence type="ECO:0000256" key="1">
    <source>
        <dbReference type="SAM" id="SignalP"/>
    </source>
</evidence>
<feature type="signal peptide" evidence="1">
    <location>
        <begin position="1"/>
        <end position="33"/>
    </location>
</feature>
<organism evidence="2 3">
    <name type="scientific">Glycocaulis abyssi</name>
    <dbReference type="NCBI Taxonomy" id="1433403"/>
    <lineage>
        <taxon>Bacteria</taxon>
        <taxon>Pseudomonadati</taxon>
        <taxon>Pseudomonadota</taxon>
        <taxon>Alphaproteobacteria</taxon>
        <taxon>Maricaulales</taxon>
        <taxon>Maricaulaceae</taxon>
        <taxon>Glycocaulis</taxon>
    </lineage>
</organism>
<sequence>MKYLNTLQGRTTSLAALLAVSASALAIAPAAHARDGLEIEANVALVSDYRFRGVSLSDKDPAIQGGFDISFASGFYVGTWASSIEPVGASELELDLYAGFAFEAGGAEFDVGALLYTYPGESDAHYWEFYGSAGFTTGALESTFGLAYAPEQDNIGGDDNLYVFYEAAYPLGETGLSLTGSVGYETGAFGDPDGDGNDKWDWSLGLAWTALGVDWSLAYIDTSENFREGNATAVLSISKAF</sequence>
<dbReference type="NCBIfam" id="TIGR02001">
    <property type="entry name" value="gcw_chp"/>
    <property type="match status" value="1"/>
</dbReference>
<dbReference type="EMBL" id="JBHSGQ010000003">
    <property type="protein sequence ID" value="MFC4725013.1"/>
    <property type="molecule type" value="Genomic_DNA"/>
</dbReference>
<protein>
    <submittedName>
        <fullName evidence="2">TorF family putative porin</fullName>
    </submittedName>
</protein>
<dbReference type="InterPro" id="IPR010239">
    <property type="entry name" value="CHP02001"/>
</dbReference>
<gene>
    <name evidence="2" type="ORF">ACFPB0_06910</name>
</gene>
<reference evidence="3" key="1">
    <citation type="journal article" date="2019" name="Int. J. Syst. Evol. Microbiol.">
        <title>The Global Catalogue of Microorganisms (GCM) 10K type strain sequencing project: providing services to taxonomists for standard genome sequencing and annotation.</title>
        <authorList>
            <consortium name="The Broad Institute Genomics Platform"/>
            <consortium name="The Broad Institute Genome Sequencing Center for Infectious Disease"/>
            <person name="Wu L."/>
            <person name="Ma J."/>
        </authorList>
    </citation>
    <scope>NUCLEOTIDE SEQUENCE [LARGE SCALE GENOMIC DNA]</scope>
    <source>
        <strain evidence="3">CCUG 62981</strain>
    </source>
</reference>
<keyword evidence="1" id="KW-0732">Signal</keyword>
<comment type="caution">
    <text evidence="2">The sequence shown here is derived from an EMBL/GenBank/DDBJ whole genome shotgun (WGS) entry which is preliminary data.</text>
</comment>